<dbReference type="Proteomes" id="UP000294641">
    <property type="component" value="Unassembled WGS sequence"/>
</dbReference>
<evidence type="ECO:0000313" key="8">
    <source>
        <dbReference type="EMBL" id="STX09477.1"/>
    </source>
</evidence>
<dbReference type="InterPro" id="IPR002579">
    <property type="entry name" value="Met_Sox_Rdtase_MsrB_dom"/>
</dbReference>
<dbReference type="GO" id="GO:0006979">
    <property type="term" value="P:response to oxidative stress"/>
    <property type="evidence" value="ECO:0007669"/>
    <property type="project" value="InterPro"/>
</dbReference>
<keyword evidence="4 8" id="KW-0560">Oxidoreductase</keyword>
<sequence>MANKEDRLKQLSPMQFHVTQEEGTEPPFQNEFDQHFEEGIYVDIVSGEALFSSSEKFDAGCGWPAFSKPIVNLQENFDERFGMRRTEVRSKEADSHLGHVFPDGPADRGGLRYCINSASLQFIPKDELAEKGYEQYLSLFK</sequence>
<keyword evidence="11" id="KW-1185">Reference proteome</keyword>
<dbReference type="EMBL" id="UGNP01000001">
    <property type="protein sequence ID" value="STX09477.1"/>
    <property type="molecule type" value="Genomic_DNA"/>
</dbReference>
<dbReference type="GO" id="GO:0033743">
    <property type="term" value="F:peptide-methionine (R)-S-oxide reductase activity"/>
    <property type="evidence" value="ECO:0007669"/>
    <property type="project" value="UniProtKB-EC"/>
</dbReference>
<dbReference type="EMBL" id="SNZG01000027">
    <property type="protein sequence ID" value="TDR36005.1"/>
    <property type="molecule type" value="Genomic_DNA"/>
</dbReference>
<dbReference type="InterPro" id="IPR028427">
    <property type="entry name" value="Met_Sox_Rdtase_MsrB"/>
</dbReference>
<comment type="catalytic activity">
    <reaction evidence="5">
        <text>L-methionyl-[protein] + [thioredoxin]-disulfide + H2O = L-methionyl-(R)-S-oxide-[protein] + [thioredoxin]-dithiol</text>
        <dbReference type="Rhea" id="RHEA:24164"/>
        <dbReference type="Rhea" id="RHEA-COMP:10698"/>
        <dbReference type="Rhea" id="RHEA-COMP:10700"/>
        <dbReference type="Rhea" id="RHEA-COMP:12313"/>
        <dbReference type="Rhea" id="RHEA-COMP:12314"/>
        <dbReference type="ChEBI" id="CHEBI:15377"/>
        <dbReference type="ChEBI" id="CHEBI:16044"/>
        <dbReference type="ChEBI" id="CHEBI:29950"/>
        <dbReference type="ChEBI" id="CHEBI:45764"/>
        <dbReference type="ChEBI" id="CHEBI:50058"/>
        <dbReference type="EC" id="1.8.4.12"/>
    </reaction>
</comment>
<evidence type="ECO:0000256" key="1">
    <source>
        <dbReference type="ARBA" id="ARBA00007174"/>
    </source>
</evidence>
<dbReference type="InterPro" id="IPR011057">
    <property type="entry name" value="Mss4-like_sf"/>
</dbReference>
<evidence type="ECO:0000256" key="2">
    <source>
        <dbReference type="ARBA" id="ARBA00012499"/>
    </source>
</evidence>
<protein>
    <recommendedName>
        <fullName evidence="3">Peptide methionine sulfoxide reductase MsrB</fullName>
        <ecNumber evidence="2">1.8.4.12</ecNumber>
    </recommendedName>
    <alternativeName>
        <fullName evidence="6">Peptide-methionine (R)-S-oxide reductase</fullName>
    </alternativeName>
</protein>
<accession>A0A2U3AB35</accession>
<reference evidence="8 10" key="1">
    <citation type="submission" date="2018-06" db="EMBL/GenBank/DDBJ databases">
        <authorList>
            <consortium name="Pathogen Informatics"/>
            <person name="Doyle S."/>
        </authorList>
    </citation>
    <scope>NUCLEOTIDE SEQUENCE [LARGE SCALE GENOMIC DNA]</scope>
    <source>
        <strain evidence="8 10">NCTC10597</strain>
    </source>
</reference>
<dbReference type="AlphaFoldDB" id="A0A2U3AB35"/>
<dbReference type="RefSeq" id="WP_109350198.1">
    <property type="nucleotide sequence ID" value="NZ_BJUE01000021.1"/>
</dbReference>
<dbReference type="GO" id="GO:0005737">
    <property type="term" value="C:cytoplasm"/>
    <property type="evidence" value="ECO:0007669"/>
    <property type="project" value="TreeGrafter"/>
</dbReference>
<comment type="caution">
    <text evidence="8">The sequence shown here is derived from an EMBL/GenBank/DDBJ whole genome shotgun (WGS) entry which is preliminary data.</text>
</comment>
<dbReference type="Gene3D" id="2.170.150.20">
    <property type="entry name" value="Peptide methionine sulfoxide reductase"/>
    <property type="match status" value="1"/>
</dbReference>
<evidence type="ECO:0000256" key="3">
    <source>
        <dbReference type="ARBA" id="ARBA00021130"/>
    </source>
</evidence>
<dbReference type="PANTHER" id="PTHR10173">
    <property type="entry name" value="METHIONINE SULFOXIDE REDUCTASE"/>
    <property type="match status" value="1"/>
</dbReference>
<evidence type="ECO:0000256" key="4">
    <source>
        <dbReference type="ARBA" id="ARBA00023002"/>
    </source>
</evidence>
<evidence type="ECO:0000313" key="10">
    <source>
        <dbReference type="Proteomes" id="UP000254330"/>
    </source>
</evidence>
<dbReference type="EC" id="1.8.4.12" evidence="2"/>
<dbReference type="OrthoDB" id="4174719at2"/>
<comment type="similarity">
    <text evidence="1">Belongs to the MsrB Met sulfoxide reductase family.</text>
</comment>
<organism evidence="8 10">
    <name type="scientific">Kurthia zopfii</name>
    <dbReference type="NCBI Taxonomy" id="1650"/>
    <lineage>
        <taxon>Bacteria</taxon>
        <taxon>Bacillati</taxon>
        <taxon>Bacillota</taxon>
        <taxon>Bacilli</taxon>
        <taxon>Bacillales</taxon>
        <taxon>Caryophanaceae</taxon>
        <taxon>Kurthia</taxon>
    </lineage>
</organism>
<dbReference type="FunFam" id="2.170.150.20:FF:000003">
    <property type="entry name" value="Peptide methionine sulfoxide reductase MsrB"/>
    <property type="match status" value="1"/>
</dbReference>
<evidence type="ECO:0000313" key="11">
    <source>
        <dbReference type="Proteomes" id="UP000294641"/>
    </source>
</evidence>
<evidence type="ECO:0000259" key="7">
    <source>
        <dbReference type="PROSITE" id="PS51790"/>
    </source>
</evidence>
<evidence type="ECO:0000256" key="6">
    <source>
        <dbReference type="ARBA" id="ARBA00075819"/>
    </source>
</evidence>
<dbReference type="GO" id="GO:0030091">
    <property type="term" value="P:protein repair"/>
    <property type="evidence" value="ECO:0007669"/>
    <property type="project" value="InterPro"/>
</dbReference>
<reference evidence="9 11" key="2">
    <citation type="submission" date="2019-03" db="EMBL/GenBank/DDBJ databases">
        <title>Genomic Encyclopedia of Type Strains, Phase IV (KMG-IV): sequencing the most valuable type-strain genomes for metagenomic binning, comparative biology and taxonomic classification.</title>
        <authorList>
            <person name="Goeker M."/>
        </authorList>
    </citation>
    <scope>NUCLEOTIDE SEQUENCE [LARGE SCALE GENOMIC DNA]</scope>
    <source>
        <strain evidence="9 11">DSM 20580</strain>
    </source>
</reference>
<dbReference type="NCBIfam" id="TIGR00357">
    <property type="entry name" value="peptide-methionine (R)-S-oxide reductase MsrB"/>
    <property type="match status" value="1"/>
</dbReference>
<proteinExistence type="inferred from homology"/>
<dbReference type="Proteomes" id="UP000254330">
    <property type="component" value="Unassembled WGS sequence"/>
</dbReference>
<dbReference type="PANTHER" id="PTHR10173:SF59">
    <property type="entry name" value="PEPTIDE METHIONINE SULFOXIDE REDUCTASE MSRA_MSRB"/>
    <property type="match status" value="1"/>
</dbReference>
<dbReference type="SUPFAM" id="SSF51316">
    <property type="entry name" value="Mss4-like"/>
    <property type="match status" value="1"/>
</dbReference>
<dbReference type="PROSITE" id="PS51790">
    <property type="entry name" value="MSRB"/>
    <property type="match status" value="1"/>
</dbReference>
<feature type="domain" description="MsrB" evidence="7">
    <location>
        <begin position="4"/>
        <end position="125"/>
    </location>
</feature>
<evidence type="ECO:0000313" key="9">
    <source>
        <dbReference type="EMBL" id="TDR36005.1"/>
    </source>
</evidence>
<evidence type="ECO:0000256" key="5">
    <source>
        <dbReference type="ARBA" id="ARBA00048488"/>
    </source>
</evidence>
<name>A0A2U3AB35_9BACL</name>
<gene>
    <name evidence="8" type="primary">msrB</name>
    <name evidence="9" type="ORF">DFR61_1274</name>
    <name evidence="8" type="ORF">NCTC10597_01152</name>
</gene>
<dbReference type="Pfam" id="PF01641">
    <property type="entry name" value="SelR"/>
    <property type="match status" value="1"/>
</dbReference>